<feature type="domain" description="GST N-terminal" evidence="2">
    <location>
        <begin position="4"/>
        <end position="85"/>
    </location>
</feature>
<dbReference type="Proteomes" id="UP000444721">
    <property type="component" value="Unassembled WGS sequence"/>
</dbReference>
<dbReference type="InterPro" id="IPR036249">
    <property type="entry name" value="Thioredoxin-like_sf"/>
</dbReference>
<dbReference type="InterPro" id="IPR036282">
    <property type="entry name" value="Glutathione-S-Trfase_C_sf"/>
</dbReference>
<dbReference type="SFLD" id="SFLDS00019">
    <property type="entry name" value="Glutathione_Transferase_(cytos"/>
    <property type="match status" value="1"/>
</dbReference>
<feature type="domain" description="GST C-terminal" evidence="3">
    <location>
        <begin position="93"/>
        <end position="231"/>
    </location>
</feature>
<accession>A0A6A5BKD9</accession>
<organism evidence="4 5">
    <name type="scientific">Naegleria fowleri</name>
    <name type="common">Brain eating amoeba</name>
    <dbReference type="NCBI Taxonomy" id="5763"/>
    <lineage>
        <taxon>Eukaryota</taxon>
        <taxon>Discoba</taxon>
        <taxon>Heterolobosea</taxon>
        <taxon>Tetramitia</taxon>
        <taxon>Eutetramitia</taxon>
        <taxon>Vahlkampfiidae</taxon>
        <taxon>Naegleria</taxon>
    </lineage>
</organism>
<dbReference type="PANTHER" id="PTHR44051">
    <property type="entry name" value="GLUTATHIONE S-TRANSFERASE-RELATED"/>
    <property type="match status" value="1"/>
</dbReference>
<evidence type="ECO:0000256" key="1">
    <source>
        <dbReference type="ARBA" id="ARBA00007409"/>
    </source>
</evidence>
<dbReference type="EMBL" id="VFQX01000029">
    <property type="protein sequence ID" value="KAF0978463.1"/>
    <property type="molecule type" value="Genomic_DNA"/>
</dbReference>
<protein>
    <recommendedName>
        <fullName evidence="6">GST N-terminal domain-containing protein</fullName>
    </recommendedName>
</protein>
<comment type="caution">
    <text evidence="4">The sequence shown here is derived from an EMBL/GenBank/DDBJ whole genome shotgun (WGS) entry which is preliminary data.</text>
</comment>
<proteinExistence type="inferred from homology"/>
<dbReference type="VEuPathDB" id="AmoebaDB:NfTy_042800"/>
<dbReference type="Gene3D" id="3.40.30.10">
    <property type="entry name" value="Glutaredoxin"/>
    <property type="match status" value="1"/>
</dbReference>
<keyword evidence="5" id="KW-1185">Reference proteome</keyword>
<reference evidence="4 5" key="1">
    <citation type="journal article" date="2019" name="Sci. Rep.">
        <title>Nanopore sequencing improves the draft genome of the human pathogenic amoeba Naegleria fowleri.</title>
        <authorList>
            <person name="Liechti N."/>
            <person name="Schurch N."/>
            <person name="Bruggmann R."/>
            <person name="Wittwer M."/>
        </authorList>
    </citation>
    <scope>NUCLEOTIDE SEQUENCE [LARGE SCALE GENOMIC DNA]</scope>
    <source>
        <strain evidence="4 5">ATCC 30894</strain>
    </source>
</reference>
<dbReference type="PANTHER" id="PTHR44051:SF8">
    <property type="entry name" value="GLUTATHIONE S-TRANSFERASE GSTA"/>
    <property type="match status" value="1"/>
</dbReference>
<evidence type="ECO:0008006" key="6">
    <source>
        <dbReference type="Google" id="ProtNLM"/>
    </source>
</evidence>
<comment type="similarity">
    <text evidence="1">Belongs to the GST superfamily.</text>
</comment>
<dbReference type="InterPro" id="IPR004045">
    <property type="entry name" value="Glutathione_S-Trfase_N"/>
</dbReference>
<dbReference type="Gene3D" id="1.20.1050.10">
    <property type="match status" value="1"/>
</dbReference>
<evidence type="ECO:0000259" key="3">
    <source>
        <dbReference type="PROSITE" id="PS50405"/>
    </source>
</evidence>
<dbReference type="PROSITE" id="PS50405">
    <property type="entry name" value="GST_CTER"/>
    <property type="match status" value="1"/>
</dbReference>
<dbReference type="OrthoDB" id="2309723at2759"/>
<dbReference type="InterPro" id="IPR040079">
    <property type="entry name" value="Glutathione_S-Trfase"/>
</dbReference>
<evidence type="ECO:0000313" key="5">
    <source>
        <dbReference type="Proteomes" id="UP000444721"/>
    </source>
</evidence>
<dbReference type="InterPro" id="IPR010987">
    <property type="entry name" value="Glutathione-S-Trfase_C-like"/>
</dbReference>
<dbReference type="RefSeq" id="XP_044563176.1">
    <property type="nucleotide sequence ID" value="XM_044705460.1"/>
</dbReference>
<dbReference type="SUPFAM" id="SSF47616">
    <property type="entry name" value="GST C-terminal domain-like"/>
    <property type="match status" value="1"/>
</dbReference>
<dbReference type="AlphaFoldDB" id="A0A6A5BKD9"/>
<dbReference type="VEuPathDB" id="AmoebaDB:NF0103680"/>
<evidence type="ECO:0000259" key="2">
    <source>
        <dbReference type="PROSITE" id="PS50404"/>
    </source>
</evidence>
<evidence type="ECO:0000313" key="4">
    <source>
        <dbReference type="EMBL" id="KAF0978463.1"/>
    </source>
</evidence>
<dbReference type="SUPFAM" id="SSF52833">
    <property type="entry name" value="Thioredoxin-like"/>
    <property type="match status" value="1"/>
</dbReference>
<dbReference type="VEuPathDB" id="AmoebaDB:FDP41_002283"/>
<sequence length="235" mass="28374">MVVTVFRPMEKKYATNGWRVRLMLEEKAVKYETRLVILEHREHLNEEIRKLSYRGELPLFEDFSASVREETAMLNYIEKNYPEPPLIPSPEKDRAFYGKILSWFHEANGAFAQTCKDMINTFIELEEKSITSHKKLPKEMKDYKTLVQYWKQKIESEMLIWENRLGNDMNYFNDSDRPSIVDVSLFPYYYQIVRYGLNEQNLPKLKKWRERMEERESVKRTLPTGWQVHPFLLKF</sequence>
<dbReference type="OMA" id="ATNGWRV"/>
<dbReference type="PROSITE" id="PS50404">
    <property type="entry name" value="GST_NTER"/>
    <property type="match status" value="1"/>
</dbReference>
<name>A0A6A5BKD9_NAEFO</name>
<dbReference type="Pfam" id="PF13417">
    <property type="entry name" value="GST_N_3"/>
    <property type="match status" value="1"/>
</dbReference>
<gene>
    <name evidence="4" type="ORF">FDP41_002283</name>
</gene>
<dbReference type="GeneID" id="68109501"/>